<dbReference type="RefSeq" id="WP_284054611.1">
    <property type="nucleotide sequence ID" value="NZ_JAGRQC010000004.1"/>
</dbReference>
<reference evidence="3" key="1">
    <citation type="submission" date="2021-04" db="EMBL/GenBank/DDBJ databases">
        <title>Ouciella asimina sp. nov., isolated from the surface seawater in the hydrothermal field of Okinawa Trough.</title>
        <authorList>
            <person name="Shuang W."/>
        </authorList>
    </citation>
    <scope>NUCLEOTIDE SEQUENCE</scope>
    <source>
        <strain evidence="3">LXI357</strain>
    </source>
</reference>
<evidence type="ECO:0000313" key="4">
    <source>
        <dbReference type="Proteomes" id="UP000676996"/>
    </source>
</evidence>
<feature type="chain" id="PRO_5035754948" evidence="1">
    <location>
        <begin position="19"/>
        <end position="135"/>
    </location>
</feature>
<comment type="caution">
    <text evidence="3">The sequence shown here is derived from an EMBL/GenBank/DDBJ whole genome shotgun (WGS) entry which is preliminary data.</text>
</comment>
<evidence type="ECO:0000313" key="3">
    <source>
        <dbReference type="EMBL" id="MBR0553342.1"/>
    </source>
</evidence>
<organism evidence="3 4">
    <name type="scientific">Stakelama marina</name>
    <dbReference type="NCBI Taxonomy" id="2826939"/>
    <lineage>
        <taxon>Bacteria</taxon>
        <taxon>Pseudomonadati</taxon>
        <taxon>Pseudomonadota</taxon>
        <taxon>Alphaproteobacteria</taxon>
        <taxon>Sphingomonadales</taxon>
        <taxon>Sphingomonadaceae</taxon>
        <taxon>Stakelama</taxon>
    </lineage>
</organism>
<proteinExistence type="predicted"/>
<keyword evidence="1" id="KW-0732">Signal</keyword>
<dbReference type="PANTHER" id="PTHR36919">
    <property type="entry name" value="BLR1215 PROTEIN"/>
    <property type="match status" value="1"/>
</dbReference>
<dbReference type="Proteomes" id="UP000676996">
    <property type="component" value="Unassembled WGS sequence"/>
</dbReference>
<evidence type="ECO:0000256" key="1">
    <source>
        <dbReference type="SAM" id="SignalP"/>
    </source>
</evidence>
<dbReference type="AlphaFoldDB" id="A0A8T4IH31"/>
<keyword evidence="4" id="KW-1185">Reference proteome</keyword>
<feature type="signal peptide" evidence="1">
    <location>
        <begin position="1"/>
        <end position="18"/>
    </location>
</feature>
<feature type="domain" description="DUF2147" evidence="2">
    <location>
        <begin position="25"/>
        <end position="132"/>
    </location>
</feature>
<dbReference type="Pfam" id="PF09917">
    <property type="entry name" value="DUF2147"/>
    <property type="match status" value="1"/>
</dbReference>
<gene>
    <name evidence="3" type="ORF">J7S20_12600</name>
</gene>
<evidence type="ECO:0000259" key="2">
    <source>
        <dbReference type="Pfam" id="PF09917"/>
    </source>
</evidence>
<dbReference type="EMBL" id="JAGRQC010000004">
    <property type="protein sequence ID" value="MBR0553342.1"/>
    <property type="molecule type" value="Genomic_DNA"/>
</dbReference>
<sequence>MKALAVLAGCLLAVPAFAAPAPVTGRWITEDGKALVEIGRCGQSLCGKVAKILKVDPSKPTHDVHNPDPAKRNRPIEGLTILSGLTADGDEWKGQIYDPKSGKTYRSVLQRDGRTLTVKGCIGPFCKTQHWQPAT</sequence>
<accession>A0A8T4IH31</accession>
<name>A0A8T4IH31_9SPHN</name>
<protein>
    <submittedName>
        <fullName evidence="3">DUF2147 domain-containing protein</fullName>
    </submittedName>
</protein>
<dbReference type="Gene3D" id="2.40.128.520">
    <property type="match status" value="1"/>
</dbReference>
<dbReference type="InterPro" id="IPR019223">
    <property type="entry name" value="DUF2147"/>
</dbReference>
<dbReference type="PANTHER" id="PTHR36919:SF2">
    <property type="entry name" value="BLL6627 PROTEIN"/>
    <property type="match status" value="1"/>
</dbReference>